<organism evidence="2 3">
    <name type="scientific">Sphingomonas limnosediminicola</name>
    <dbReference type="NCBI Taxonomy" id="940133"/>
    <lineage>
        <taxon>Bacteria</taxon>
        <taxon>Pseudomonadati</taxon>
        <taxon>Pseudomonadota</taxon>
        <taxon>Alphaproteobacteria</taxon>
        <taxon>Sphingomonadales</taxon>
        <taxon>Sphingomonadaceae</taxon>
        <taxon>Sphingomonas</taxon>
    </lineage>
</organism>
<evidence type="ECO:0000256" key="1">
    <source>
        <dbReference type="SAM" id="SignalP"/>
    </source>
</evidence>
<sequence length="143" mass="14959">MKRVAYIAAIAASLIASPAICSEPPASANMLTQGMVQMTLKVGATTQYQVLETFGGPNVSTLDGEGNEVWVYDRFATVSYDKSSGFSIGMLVGAGGGDVAGGAGLGFGTRKSRSEQSSRSMTLIIKFGPDKRVVDFKSRSSSF</sequence>
<keyword evidence="3" id="KW-1185">Reference proteome</keyword>
<evidence type="ECO:0000313" key="2">
    <source>
        <dbReference type="EMBL" id="GAA3905771.1"/>
    </source>
</evidence>
<feature type="chain" id="PRO_5047243460" description="Outer membrane protein assembly factor BamE" evidence="1">
    <location>
        <begin position="22"/>
        <end position="143"/>
    </location>
</feature>
<evidence type="ECO:0008006" key="4">
    <source>
        <dbReference type="Google" id="ProtNLM"/>
    </source>
</evidence>
<proteinExistence type="predicted"/>
<dbReference type="EMBL" id="BAABBM010000001">
    <property type="protein sequence ID" value="GAA3905771.1"/>
    <property type="molecule type" value="Genomic_DNA"/>
</dbReference>
<name>A0ABP7LTB2_9SPHN</name>
<evidence type="ECO:0000313" key="3">
    <source>
        <dbReference type="Proteomes" id="UP001500827"/>
    </source>
</evidence>
<comment type="caution">
    <text evidence="2">The sequence shown here is derived from an EMBL/GenBank/DDBJ whole genome shotgun (WGS) entry which is preliminary data.</text>
</comment>
<keyword evidence="1" id="KW-0732">Signal</keyword>
<feature type="signal peptide" evidence="1">
    <location>
        <begin position="1"/>
        <end position="21"/>
    </location>
</feature>
<reference evidence="3" key="1">
    <citation type="journal article" date="2019" name="Int. J. Syst. Evol. Microbiol.">
        <title>The Global Catalogue of Microorganisms (GCM) 10K type strain sequencing project: providing services to taxonomists for standard genome sequencing and annotation.</title>
        <authorList>
            <consortium name="The Broad Institute Genomics Platform"/>
            <consortium name="The Broad Institute Genome Sequencing Center for Infectious Disease"/>
            <person name="Wu L."/>
            <person name="Ma J."/>
        </authorList>
    </citation>
    <scope>NUCLEOTIDE SEQUENCE [LARGE SCALE GENOMIC DNA]</scope>
    <source>
        <strain evidence="3">JCM 17543</strain>
    </source>
</reference>
<protein>
    <recommendedName>
        <fullName evidence="4">Outer membrane protein assembly factor BamE</fullName>
    </recommendedName>
</protein>
<accession>A0ABP7LTB2</accession>
<dbReference type="Proteomes" id="UP001500827">
    <property type="component" value="Unassembled WGS sequence"/>
</dbReference>
<gene>
    <name evidence="2" type="ORF">GCM10022276_25390</name>
</gene>